<name>A0A0S4U104_RALSL</name>
<protein>
    <submittedName>
        <fullName evidence="1">Mobile element protein</fullName>
    </submittedName>
</protein>
<dbReference type="EMBL" id="LN899819">
    <property type="protein sequence ID" value="CUV15631.1"/>
    <property type="molecule type" value="Genomic_DNA"/>
</dbReference>
<gene>
    <name evidence="1" type="ORF">RUN39_v1_1830010</name>
</gene>
<dbReference type="AlphaFoldDB" id="A0A0S4U104"/>
<reference evidence="1" key="1">
    <citation type="submission" date="2015-10" db="EMBL/GenBank/DDBJ databases">
        <authorList>
            <person name="Gilbert D.G."/>
        </authorList>
    </citation>
    <scope>NUCLEOTIDE SEQUENCE</scope>
    <source>
        <strain evidence="1">Phyl III-seqv23</strain>
    </source>
</reference>
<proteinExistence type="predicted"/>
<sequence>MTGRLTVSGSDCIWRGSAVCASMTRSTIEKNDRLGKHRRVAGFGKLRMRFERALHTPLALLNLACAVICDRFVDPFC</sequence>
<evidence type="ECO:0000313" key="1">
    <source>
        <dbReference type="EMBL" id="CUV15631.1"/>
    </source>
</evidence>
<accession>A0A0S4U104</accession>
<organism evidence="1">
    <name type="scientific">Ralstonia solanacearum</name>
    <name type="common">Pseudomonas solanacearum</name>
    <dbReference type="NCBI Taxonomy" id="305"/>
    <lineage>
        <taxon>Bacteria</taxon>
        <taxon>Pseudomonadati</taxon>
        <taxon>Pseudomonadota</taxon>
        <taxon>Betaproteobacteria</taxon>
        <taxon>Burkholderiales</taxon>
        <taxon>Burkholderiaceae</taxon>
        <taxon>Ralstonia</taxon>
        <taxon>Ralstonia solanacearum species complex</taxon>
    </lineage>
</organism>